<evidence type="ECO:0000313" key="7">
    <source>
        <dbReference type="EMBL" id="EAQ11544.1"/>
    </source>
</evidence>
<dbReference type="Gene3D" id="3.30.70.1170">
    <property type="entry name" value="Sun protein, domain 3"/>
    <property type="match status" value="1"/>
</dbReference>
<keyword evidence="4 5" id="KW-0694">RNA-binding</keyword>
<dbReference type="GO" id="GO:0001510">
    <property type="term" value="P:RNA methylation"/>
    <property type="evidence" value="ECO:0007669"/>
    <property type="project" value="InterPro"/>
</dbReference>
<dbReference type="HOGENOM" id="CLU_005316_0_2_5"/>
<dbReference type="PANTHER" id="PTHR22807">
    <property type="entry name" value="NOP2 YEAST -RELATED NOL1/NOP2/FMU SUN DOMAIN-CONTAINING"/>
    <property type="match status" value="1"/>
</dbReference>
<dbReference type="EMBL" id="AAMT01000014">
    <property type="protein sequence ID" value="EAQ11544.1"/>
    <property type="molecule type" value="Genomic_DNA"/>
</dbReference>
<feature type="binding site" evidence="5">
    <location>
        <position position="249"/>
    </location>
    <ligand>
        <name>S-adenosyl-L-methionine</name>
        <dbReference type="ChEBI" id="CHEBI:59789"/>
    </ligand>
</feature>
<dbReference type="InterPro" id="IPR001678">
    <property type="entry name" value="MeTrfase_RsmB-F_NOP2_dom"/>
</dbReference>
<dbReference type="STRING" id="314271.RB2654_03914"/>
<keyword evidence="2 5" id="KW-0808">Transferase</keyword>
<dbReference type="GO" id="GO:0003723">
    <property type="term" value="F:RNA binding"/>
    <property type="evidence" value="ECO:0007669"/>
    <property type="project" value="UniProtKB-UniRule"/>
</dbReference>
<organism evidence="7 8">
    <name type="scientific">Maritimibacter alkaliphilus HTCC2654</name>
    <dbReference type="NCBI Taxonomy" id="314271"/>
    <lineage>
        <taxon>Bacteria</taxon>
        <taxon>Pseudomonadati</taxon>
        <taxon>Pseudomonadota</taxon>
        <taxon>Alphaproteobacteria</taxon>
        <taxon>Rhodobacterales</taxon>
        <taxon>Roseobacteraceae</taxon>
        <taxon>Maritimibacter</taxon>
    </lineage>
</organism>
<comment type="similarity">
    <text evidence="5">Belongs to the class I-like SAM-binding methyltransferase superfamily. RsmB/NOP family.</text>
</comment>
<dbReference type="InterPro" id="IPR054728">
    <property type="entry name" value="RsmB-like_ferredoxin"/>
</dbReference>
<accession>A3VJG7</accession>
<feature type="binding site" evidence="5">
    <location>
        <position position="287"/>
    </location>
    <ligand>
        <name>S-adenosyl-L-methionine</name>
        <dbReference type="ChEBI" id="CHEBI:59789"/>
    </ligand>
</feature>
<evidence type="ECO:0000256" key="1">
    <source>
        <dbReference type="ARBA" id="ARBA00022603"/>
    </source>
</evidence>
<gene>
    <name evidence="7" type="ORF">RB2654_03914</name>
</gene>
<keyword evidence="1 5" id="KW-0489">Methyltransferase</keyword>
<dbReference type="Pfam" id="PF22458">
    <property type="entry name" value="RsmF-B_ferredox"/>
    <property type="match status" value="1"/>
</dbReference>
<dbReference type="PRINTS" id="PR02008">
    <property type="entry name" value="RCMTFAMILY"/>
</dbReference>
<protein>
    <submittedName>
        <fullName evidence="7">Possible NOL1/NOP2/sun family protein</fullName>
    </submittedName>
</protein>
<dbReference type="RefSeq" id="WP_008328884.1">
    <property type="nucleotide sequence ID" value="NZ_CH902578.1"/>
</dbReference>
<reference evidence="7 8" key="1">
    <citation type="journal article" date="2010" name="J. Bacteriol.">
        <title>Genome sequences of Pelagibaca bermudensis HTCC2601T and Maritimibacter alkaliphilus HTCC2654T, the type strains of two marine Roseobacter genera.</title>
        <authorList>
            <person name="Thrash J.C."/>
            <person name="Cho J.C."/>
            <person name="Ferriera S."/>
            <person name="Johnson J."/>
            <person name="Vergin K.L."/>
            <person name="Giovannoni S.J."/>
        </authorList>
    </citation>
    <scope>NUCLEOTIDE SEQUENCE [LARGE SCALE GENOMIC DNA]</scope>
    <source>
        <strain evidence="7 8">HTCC2654</strain>
    </source>
</reference>
<dbReference type="AlphaFoldDB" id="A3VJG7"/>
<name>A3VJG7_9RHOB</name>
<evidence type="ECO:0000259" key="6">
    <source>
        <dbReference type="PROSITE" id="PS51686"/>
    </source>
</evidence>
<evidence type="ECO:0000256" key="4">
    <source>
        <dbReference type="ARBA" id="ARBA00022884"/>
    </source>
</evidence>
<sequence length="390" mass="41456">MTPAARLSAAIEILDNWLAGAAPEQVLTRWGRANRYAGSKDRAAIRDIVYDAVRCRRSFATLGGGETGRGLVLGGLRAAGADPDGLFTGDRFAPSPLTEEERTVLDLRNAPPAVRLDLPDWVLPLMQDSLGADCEAVAHSLRHRAPVFLRVNTAKVSRAGAQAALADEGIGTTEHTLSDTALEVTSGARRVHISRVYQDGLVELQDAASQAVVDLLDVTPGMRVLDYCAGGGGKALALAAQGAAVTAHDIDAGRMRDLPERARRAGVDIDISAPGQSGDGFDLVFADAPCSGSGSWRRAPQGKWSLTRDGLDALCLMQATILDEIADHVRPGGRIAYATCSLFDEENMSQIKAFVARRPEWTLTASRRFTPLDGGDGFFVAILETSPGTR</sequence>
<dbReference type="Proteomes" id="UP000002931">
    <property type="component" value="Unassembled WGS sequence"/>
</dbReference>
<dbReference type="Pfam" id="PF01189">
    <property type="entry name" value="Methyltr_RsmB-F"/>
    <property type="match status" value="1"/>
</dbReference>
<proteinExistence type="inferred from homology"/>
<evidence type="ECO:0000256" key="5">
    <source>
        <dbReference type="PROSITE-ProRule" id="PRU01023"/>
    </source>
</evidence>
<dbReference type="Gene3D" id="3.40.50.150">
    <property type="entry name" value="Vaccinia Virus protein VP39"/>
    <property type="match status" value="1"/>
</dbReference>
<dbReference type="eggNOG" id="COG0144">
    <property type="taxonomic scope" value="Bacteria"/>
</dbReference>
<dbReference type="PANTHER" id="PTHR22807:SF53">
    <property type="entry name" value="RIBOSOMAL RNA SMALL SUBUNIT METHYLTRANSFERASE B-RELATED"/>
    <property type="match status" value="1"/>
</dbReference>
<feature type="domain" description="SAM-dependent MTase RsmB/NOP-type" evidence="6">
    <location>
        <begin position="137"/>
        <end position="390"/>
    </location>
</feature>
<evidence type="ECO:0000256" key="2">
    <source>
        <dbReference type="ARBA" id="ARBA00022679"/>
    </source>
</evidence>
<keyword evidence="8" id="KW-1185">Reference proteome</keyword>
<comment type="caution">
    <text evidence="7">The sequence shown here is derived from an EMBL/GenBank/DDBJ whole genome shotgun (WGS) entry which is preliminary data.</text>
</comment>
<dbReference type="InterPro" id="IPR029063">
    <property type="entry name" value="SAM-dependent_MTases_sf"/>
</dbReference>
<feature type="active site" description="Nucleophile" evidence="5">
    <location>
        <position position="340"/>
    </location>
</feature>
<dbReference type="InterPro" id="IPR049560">
    <property type="entry name" value="MeTrfase_RsmB-F_NOP2_cat"/>
</dbReference>
<dbReference type="InterPro" id="IPR023267">
    <property type="entry name" value="RCMT"/>
</dbReference>
<evidence type="ECO:0000256" key="3">
    <source>
        <dbReference type="ARBA" id="ARBA00022691"/>
    </source>
</evidence>
<evidence type="ECO:0000313" key="8">
    <source>
        <dbReference type="Proteomes" id="UP000002931"/>
    </source>
</evidence>
<dbReference type="SUPFAM" id="SSF53335">
    <property type="entry name" value="S-adenosyl-L-methionine-dependent methyltransferases"/>
    <property type="match status" value="1"/>
</dbReference>
<dbReference type="OrthoDB" id="9810297at2"/>
<comment type="caution">
    <text evidence="5">Lacks conserved residue(s) required for the propagation of feature annotation.</text>
</comment>
<dbReference type="PROSITE" id="PS51686">
    <property type="entry name" value="SAM_MT_RSMB_NOP"/>
    <property type="match status" value="1"/>
</dbReference>
<dbReference type="GO" id="GO:0008173">
    <property type="term" value="F:RNA methyltransferase activity"/>
    <property type="evidence" value="ECO:0007669"/>
    <property type="project" value="InterPro"/>
</dbReference>
<keyword evidence="3 5" id="KW-0949">S-adenosyl-L-methionine</keyword>